<keyword evidence="1" id="KW-1133">Transmembrane helix</keyword>
<name>A0AA41ZHX4_9SPHN</name>
<dbReference type="InterPro" id="IPR000792">
    <property type="entry name" value="Tscrpt_reg_LuxR_C"/>
</dbReference>
<dbReference type="Pfam" id="PF08281">
    <property type="entry name" value="Sigma70_r4_2"/>
    <property type="match status" value="1"/>
</dbReference>
<evidence type="ECO:0000313" key="3">
    <source>
        <dbReference type="EMBL" id="MCW6536981.1"/>
    </source>
</evidence>
<dbReference type="RefSeq" id="WP_265270804.1">
    <property type="nucleotide sequence ID" value="NZ_JANFAV010000017.1"/>
</dbReference>
<dbReference type="EMBL" id="JANFAV010000017">
    <property type="protein sequence ID" value="MCW6536981.1"/>
    <property type="molecule type" value="Genomic_DNA"/>
</dbReference>
<evidence type="ECO:0000256" key="1">
    <source>
        <dbReference type="SAM" id="Phobius"/>
    </source>
</evidence>
<sequence>MLESRGELAATSSVWMMDRADQLTTKDCEACFAALDERERDCLRLVGQNYKTKEIARRLNLSVHTVNKIIFDIRSKLNGIYRAPLGRLFNAWEARQNDKSDAMTVGDQDLAVQMHPIFVDQRRANARHAAETLAEPQQAYSIGRRIPLVTELIPLRIGGKTPNHIAPKETLLTIAVLATILLVALGSAVTLLTGLSGISR</sequence>
<feature type="transmembrane region" description="Helical" evidence="1">
    <location>
        <begin position="171"/>
        <end position="195"/>
    </location>
</feature>
<proteinExistence type="predicted"/>
<dbReference type="InterPro" id="IPR016032">
    <property type="entry name" value="Sig_transdc_resp-reg_C-effctor"/>
</dbReference>
<dbReference type="Proteomes" id="UP001165565">
    <property type="component" value="Unassembled WGS sequence"/>
</dbReference>
<reference evidence="3" key="1">
    <citation type="submission" date="2022-06" db="EMBL/GenBank/DDBJ databases">
        <title>Sphingomonas sp. nov. isolated from rhizosphere soil of tomato.</title>
        <authorList>
            <person name="Dong H."/>
            <person name="Gao R."/>
        </authorList>
    </citation>
    <scope>NUCLEOTIDE SEQUENCE</scope>
    <source>
        <strain evidence="3">MMSM24</strain>
    </source>
</reference>
<keyword evidence="1" id="KW-0812">Transmembrane</keyword>
<comment type="caution">
    <text evidence="3">The sequence shown here is derived from an EMBL/GenBank/DDBJ whole genome shotgun (WGS) entry which is preliminary data.</text>
</comment>
<evidence type="ECO:0000313" key="4">
    <source>
        <dbReference type="Proteomes" id="UP001165565"/>
    </source>
</evidence>
<dbReference type="CDD" id="cd06170">
    <property type="entry name" value="LuxR_C_like"/>
    <property type="match status" value="1"/>
</dbReference>
<dbReference type="PRINTS" id="PR00038">
    <property type="entry name" value="HTHLUXR"/>
</dbReference>
<organism evidence="3 4">
    <name type="scientific">Sphingomonas lycopersici</name>
    <dbReference type="NCBI Taxonomy" id="2951807"/>
    <lineage>
        <taxon>Bacteria</taxon>
        <taxon>Pseudomonadati</taxon>
        <taxon>Pseudomonadota</taxon>
        <taxon>Alphaproteobacteria</taxon>
        <taxon>Sphingomonadales</taxon>
        <taxon>Sphingomonadaceae</taxon>
        <taxon>Sphingomonas</taxon>
    </lineage>
</organism>
<dbReference type="Gene3D" id="1.10.10.10">
    <property type="entry name" value="Winged helix-like DNA-binding domain superfamily/Winged helix DNA-binding domain"/>
    <property type="match status" value="1"/>
</dbReference>
<protein>
    <submittedName>
        <fullName evidence="3">Helix-turn-helix transcriptional regulator</fullName>
    </submittedName>
</protein>
<dbReference type="SMART" id="SM00421">
    <property type="entry name" value="HTH_LUXR"/>
    <property type="match status" value="1"/>
</dbReference>
<dbReference type="GO" id="GO:0016987">
    <property type="term" value="F:sigma factor activity"/>
    <property type="evidence" value="ECO:0007669"/>
    <property type="project" value="InterPro"/>
</dbReference>
<dbReference type="InterPro" id="IPR013249">
    <property type="entry name" value="RNA_pol_sigma70_r4_t2"/>
</dbReference>
<dbReference type="GO" id="GO:0003677">
    <property type="term" value="F:DNA binding"/>
    <property type="evidence" value="ECO:0007669"/>
    <property type="project" value="InterPro"/>
</dbReference>
<dbReference type="SUPFAM" id="SSF46894">
    <property type="entry name" value="C-terminal effector domain of the bipartite response regulators"/>
    <property type="match status" value="1"/>
</dbReference>
<gene>
    <name evidence="3" type="ORF">NEE01_19555</name>
</gene>
<dbReference type="PROSITE" id="PS50043">
    <property type="entry name" value="HTH_LUXR_2"/>
    <property type="match status" value="1"/>
</dbReference>
<dbReference type="GO" id="GO:0006352">
    <property type="term" value="P:DNA-templated transcription initiation"/>
    <property type="evidence" value="ECO:0007669"/>
    <property type="project" value="InterPro"/>
</dbReference>
<keyword evidence="1" id="KW-0472">Membrane</keyword>
<dbReference type="AlphaFoldDB" id="A0AA41ZHX4"/>
<dbReference type="InterPro" id="IPR036388">
    <property type="entry name" value="WH-like_DNA-bd_sf"/>
</dbReference>
<accession>A0AA41ZHX4</accession>
<feature type="domain" description="HTH luxR-type" evidence="2">
    <location>
        <begin position="28"/>
        <end position="93"/>
    </location>
</feature>
<evidence type="ECO:0000259" key="2">
    <source>
        <dbReference type="PROSITE" id="PS50043"/>
    </source>
</evidence>
<keyword evidence="4" id="KW-1185">Reference proteome</keyword>